<sequence length="76" mass="9074">MKDEKKICEKSKRKEKNNYEKKKYNKWEGKEKEIGLTLGHFLCLSYYLFPIVPLFSLVLSFHIQILSHPYLGHITT</sequence>
<organism evidence="2 3">
    <name type="scientific">Flemingia macrophylla</name>
    <dbReference type="NCBI Taxonomy" id="520843"/>
    <lineage>
        <taxon>Eukaryota</taxon>
        <taxon>Viridiplantae</taxon>
        <taxon>Streptophyta</taxon>
        <taxon>Embryophyta</taxon>
        <taxon>Tracheophyta</taxon>
        <taxon>Spermatophyta</taxon>
        <taxon>Magnoliopsida</taxon>
        <taxon>eudicotyledons</taxon>
        <taxon>Gunneridae</taxon>
        <taxon>Pentapetalae</taxon>
        <taxon>rosids</taxon>
        <taxon>fabids</taxon>
        <taxon>Fabales</taxon>
        <taxon>Fabaceae</taxon>
        <taxon>Papilionoideae</taxon>
        <taxon>50 kb inversion clade</taxon>
        <taxon>NPAAA clade</taxon>
        <taxon>indigoferoid/millettioid clade</taxon>
        <taxon>Phaseoleae</taxon>
        <taxon>Flemingia</taxon>
    </lineage>
</organism>
<name>A0ABD1LHE1_9FABA</name>
<comment type="caution">
    <text evidence="2">The sequence shown here is derived from an EMBL/GenBank/DDBJ whole genome shotgun (WGS) entry which is preliminary data.</text>
</comment>
<feature type="transmembrane region" description="Helical" evidence="1">
    <location>
        <begin position="41"/>
        <end position="63"/>
    </location>
</feature>
<accession>A0ABD1LHE1</accession>
<evidence type="ECO:0000313" key="3">
    <source>
        <dbReference type="Proteomes" id="UP001603857"/>
    </source>
</evidence>
<reference evidence="2 3" key="1">
    <citation type="submission" date="2024-08" db="EMBL/GenBank/DDBJ databases">
        <title>Insights into the chromosomal genome structure of Flemingia macrophylla.</title>
        <authorList>
            <person name="Ding Y."/>
            <person name="Zhao Y."/>
            <person name="Bi W."/>
            <person name="Wu M."/>
            <person name="Zhao G."/>
            <person name="Gong Y."/>
            <person name="Li W."/>
            <person name="Zhang P."/>
        </authorList>
    </citation>
    <scope>NUCLEOTIDE SEQUENCE [LARGE SCALE GENOMIC DNA]</scope>
    <source>
        <strain evidence="2">DYQJB</strain>
        <tissue evidence="2">Leaf</tissue>
    </source>
</reference>
<protein>
    <submittedName>
        <fullName evidence="2">Uncharacterized protein</fullName>
    </submittedName>
</protein>
<dbReference type="Proteomes" id="UP001603857">
    <property type="component" value="Unassembled WGS sequence"/>
</dbReference>
<dbReference type="AlphaFoldDB" id="A0ABD1LHE1"/>
<keyword evidence="1" id="KW-0812">Transmembrane</keyword>
<dbReference type="EMBL" id="JBGMDY010000009">
    <property type="protein sequence ID" value="KAL2322340.1"/>
    <property type="molecule type" value="Genomic_DNA"/>
</dbReference>
<keyword evidence="1" id="KW-0472">Membrane</keyword>
<proteinExistence type="predicted"/>
<evidence type="ECO:0000313" key="2">
    <source>
        <dbReference type="EMBL" id="KAL2322340.1"/>
    </source>
</evidence>
<keyword evidence="1" id="KW-1133">Transmembrane helix</keyword>
<keyword evidence="3" id="KW-1185">Reference proteome</keyword>
<evidence type="ECO:0000256" key="1">
    <source>
        <dbReference type="SAM" id="Phobius"/>
    </source>
</evidence>
<gene>
    <name evidence="2" type="ORF">Fmac_026719</name>
</gene>